<evidence type="ECO:0000259" key="4">
    <source>
        <dbReference type="Pfam" id="PF25053"/>
    </source>
</evidence>
<dbReference type="Proteomes" id="UP000799770">
    <property type="component" value="Unassembled WGS sequence"/>
</dbReference>
<dbReference type="Pfam" id="PF25053">
    <property type="entry name" value="DUF7791"/>
    <property type="match status" value="1"/>
</dbReference>
<gene>
    <name evidence="5" type="ORF">BDV96DRAFT_187039</name>
</gene>
<dbReference type="EMBL" id="ML977335">
    <property type="protein sequence ID" value="KAF2111130.1"/>
    <property type="molecule type" value="Genomic_DNA"/>
</dbReference>
<dbReference type="Gene3D" id="3.40.50.300">
    <property type="entry name" value="P-loop containing nucleotide triphosphate hydrolases"/>
    <property type="match status" value="1"/>
</dbReference>
<organism evidence="5 6">
    <name type="scientific">Lophiotrema nucula</name>
    <dbReference type="NCBI Taxonomy" id="690887"/>
    <lineage>
        <taxon>Eukaryota</taxon>
        <taxon>Fungi</taxon>
        <taxon>Dikarya</taxon>
        <taxon>Ascomycota</taxon>
        <taxon>Pezizomycotina</taxon>
        <taxon>Dothideomycetes</taxon>
        <taxon>Pleosporomycetidae</taxon>
        <taxon>Pleosporales</taxon>
        <taxon>Lophiotremataceae</taxon>
        <taxon>Lophiotrema</taxon>
    </lineage>
</organism>
<dbReference type="InterPro" id="IPR056693">
    <property type="entry name" value="DUF7791"/>
</dbReference>
<dbReference type="SUPFAM" id="SSF52540">
    <property type="entry name" value="P-loop containing nucleoside triphosphate hydrolases"/>
    <property type="match status" value="1"/>
</dbReference>
<dbReference type="PANTHER" id="PTHR10039:SF5">
    <property type="entry name" value="NACHT DOMAIN-CONTAINING PROTEIN"/>
    <property type="match status" value="1"/>
</dbReference>
<accession>A0A6A5YVN3</accession>
<evidence type="ECO:0000313" key="5">
    <source>
        <dbReference type="EMBL" id="KAF2111130.1"/>
    </source>
</evidence>
<proteinExistence type="predicted"/>
<evidence type="ECO:0000313" key="6">
    <source>
        <dbReference type="Proteomes" id="UP000799770"/>
    </source>
</evidence>
<evidence type="ECO:0000256" key="2">
    <source>
        <dbReference type="SAM" id="MobiDB-lite"/>
    </source>
</evidence>
<feature type="compositionally biased region" description="Low complexity" evidence="2">
    <location>
        <begin position="877"/>
        <end position="895"/>
    </location>
</feature>
<dbReference type="InterPro" id="IPR027417">
    <property type="entry name" value="P-loop_NTPase"/>
</dbReference>
<evidence type="ECO:0000259" key="3">
    <source>
        <dbReference type="Pfam" id="PF24883"/>
    </source>
</evidence>
<feature type="compositionally biased region" description="Basic and acidic residues" evidence="2">
    <location>
        <begin position="841"/>
        <end position="856"/>
    </location>
</feature>
<sequence length="903" mass="102597">MEPLSIISLAGNVVQFVEFTAKLFNEAQEIFESTDGLSKATREIRSVSESMIECANKAQNLASSGTVTDAQLAKLCTASADVAKQLLSALPAVEGKQVRKGKTTSIRQLLSMMWKKDEVRRLSQRMADLRSQLNTVVMLNLNEQVHEILAKTQSSAQPTSYGYKATVERCFEGELLRKLIDGMRPLRAQITSGNPANQTGNNIFMNKIMEEVGYEMHLAHNAQDHFDQNQASQNPNPVDMTSLIGRVAMLTEEYQNRVDVLRSLWFDRIDVRVTRIPKAHEATFQWILNPESCLESDDEITRASHFLHWLSTESGIFWIAGKPGSGKSTLMKYVWQQYETKECLTAWAQGEEFYLAKFFFWNGGTQIEKSLEGCLRSLLYELLGRSRVSVSSVFESRWKQLQRGLPNPNTWEVSELCSAIKKLIGTTETGPRYCFFIDGLDEFGDDPALVIEVMNELDACPRVKLCLSSRPWNIFEDHFGHDPDRKLYLQDLTWKDIWSYSEDLLYSRMVKARTPNPDQAAANLAEVIARKAEGVFLWVYLAVGTLCKGVTNGDSAAILDARLQEFPSELDSFYRHILRSVEPIYRKQSAATLQVALQTERPLLLMVYSFLFEDDPEYAIKLPHSVMCEEEMGRRLELARRQLNARCYGLLEPVRNTAPNRWNYYDYNVEWLHRTARDFVLHEDIHEVLSVYLDHDFHPSVPLCRALLAQLKTEPKATTPEFLSWIVGSCASLFEGTGLMDVPTLDGVCDAARRVRSLSTSHDVPDSEFYATTIKWGLSIYPLRKMKANSQLNCLYGKMMMNWALEASERGSNLDLIRHLLTQTVIDEDPRLKARALEAISHKKGSDQLAPSRREPSPVPSEDGSRPHWPSTPSIPRWSRGQGSSSSSFASYSRRNQTRNPWC</sequence>
<feature type="domain" description="DUF7791" evidence="4">
    <location>
        <begin position="580"/>
        <end position="715"/>
    </location>
</feature>
<dbReference type="Pfam" id="PF24883">
    <property type="entry name" value="NPHP3_N"/>
    <property type="match status" value="1"/>
</dbReference>
<evidence type="ECO:0000256" key="1">
    <source>
        <dbReference type="ARBA" id="ARBA00022737"/>
    </source>
</evidence>
<keyword evidence="6" id="KW-1185">Reference proteome</keyword>
<feature type="domain" description="Nephrocystin 3-like N-terminal" evidence="3">
    <location>
        <begin position="299"/>
        <end position="470"/>
    </location>
</feature>
<dbReference type="AlphaFoldDB" id="A0A6A5YVN3"/>
<protein>
    <submittedName>
        <fullName evidence="5">Uncharacterized protein</fullName>
    </submittedName>
</protein>
<dbReference type="PANTHER" id="PTHR10039">
    <property type="entry name" value="AMELOGENIN"/>
    <property type="match status" value="1"/>
</dbReference>
<reference evidence="5" key="1">
    <citation type="journal article" date="2020" name="Stud. Mycol.">
        <title>101 Dothideomycetes genomes: a test case for predicting lifestyles and emergence of pathogens.</title>
        <authorList>
            <person name="Haridas S."/>
            <person name="Albert R."/>
            <person name="Binder M."/>
            <person name="Bloem J."/>
            <person name="Labutti K."/>
            <person name="Salamov A."/>
            <person name="Andreopoulos B."/>
            <person name="Baker S."/>
            <person name="Barry K."/>
            <person name="Bills G."/>
            <person name="Bluhm B."/>
            <person name="Cannon C."/>
            <person name="Castanera R."/>
            <person name="Culley D."/>
            <person name="Daum C."/>
            <person name="Ezra D."/>
            <person name="Gonzalez J."/>
            <person name="Henrissat B."/>
            <person name="Kuo A."/>
            <person name="Liang C."/>
            <person name="Lipzen A."/>
            <person name="Lutzoni F."/>
            <person name="Magnuson J."/>
            <person name="Mondo S."/>
            <person name="Nolan M."/>
            <person name="Ohm R."/>
            <person name="Pangilinan J."/>
            <person name="Park H.-J."/>
            <person name="Ramirez L."/>
            <person name="Alfaro M."/>
            <person name="Sun H."/>
            <person name="Tritt A."/>
            <person name="Yoshinaga Y."/>
            <person name="Zwiers L.-H."/>
            <person name="Turgeon B."/>
            <person name="Goodwin S."/>
            <person name="Spatafora J."/>
            <person name="Crous P."/>
            <person name="Grigoriev I."/>
        </authorList>
    </citation>
    <scope>NUCLEOTIDE SEQUENCE</scope>
    <source>
        <strain evidence="5">CBS 627.86</strain>
    </source>
</reference>
<dbReference type="InterPro" id="IPR056884">
    <property type="entry name" value="NPHP3-like_N"/>
</dbReference>
<feature type="region of interest" description="Disordered" evidence="2">
    <location>
        <begin position="841"/>
        <end position="903"/>
    </location>
</feature>
<keyword evidence="1" id="KW-0677">Repeat</keyword>
<dbReference type="OrthoDB" id="443402at2759"/>
<name>A0A6A5YVN3_9PLEO</name>